<dbReference type="InterPro" id="IPR002762">
    <property type="entry name" value="CbiX-like"/>
</dbReference>
<reference evidence="3 4" key="1">
    <citation type="submission" date="2020-04" db="EMBL/GenBank/DDBJ databases">
        <title>Arthrobacter sp. nov.</title>
        <authorList>
            <person name="Liu S."/>
        </authorList>
    </citation>
    <scope>NUCLEOTIDE SEQUENCE [LARGE SCALE GENOMIC DNA]</scope>
    <source>
        <strain evidence="3 4">E918</strain>
    </source>
</reference>
<comment type="caution">
    <text evidence="3">The sequence shown here is derived from an EMBL/GenBank/DDBJ whole genome shotgun (WGS) entry which is preliminary data.</text>
</comment>
<dbReference type="PANTHER" id="PTHR33542">
    <property type="entry name" value="SIROHYDROCHLORIN FERROCHELATASE, CHLOROPLASTIC"/>
    <property type="match status" value="1"/>
</dbReference>
<dbReference type="AlphaFoldDB" id="A0A7X6HDG3"/>
<accession>A0A7X6HDG3</accession>
<keyword evidence="2" id="KW-0456">Lyase</keyword>
<evidence type="ECO:0000256" key="1">
    <source>
        <dbReference type="ARBA" id="ARBA00022723"/>
    </source>
</evidence>
<evidence type="ECO:0000313" key="4">
    <source>
        <dbReference type="Proteomes" id="UP000544090"/>
    </source>
</evidence>
<dbReference type="Pfam" id="PF01903">
    <property type="entry name" value="CbiX"/>
    <property type="match status" value="2"/>
</dbReference>
<dbReference type="SUPFAM" id="SSF53800">
    <property type="entry name" value="Chelatase"/>
    <property type="match status" value="1"/>
</dbReference>
<dbReference type="Proteomes" id="UP000544090">
    <property type="component" value="Unassembled WGS sequence"/>
</dbReference>
<dbReference type="GO" id="GO:0046872">
    <property type="term" value="F:metal ion binding"/>
    <property type="evidence" value="ECO:0007669"/>
    <property type="project" value="UniProtKB-KW"/>
</dbReference>
<dbReference type="InterPro" id="IPR050963">
    <property type="entry name" value="Sirohydro_Cobaltochel/CbiX"/>
</dbReference>
<dbReference type="EMBL" id="JAAZSQ010000009">
    <property type="protein sequence ID" value="NKX55122.1"/>
    <property type="molecule type" value="Genomic_DNA"/>
</dbReference>
<evidence type="ECO:0000256" key="2">
    <source>
        <dbReference type="ARBA" id="ARBA00023239"/>
    </source>
</evidence>
<dbReference type="GO" id="GO:0016829">
    <property type="term" value="F:lyase activity"/>
    <property type="evidence" value="ECO:0007669"/>
    <property type="project" value="UniProtKB-KW"/>
</dbReference>
<keyword evidence="1" id="KW-0479">Metal-binding</keyword>
<protein>
    <submittedName>
        <fullName evidence="3">Sirohydrochlorin cobaltochelatase</fullName>
    </submittedName>
</protein>
<keyword evidence="4" id="KW-1185">Reference proteome</keyword>
<dbReference type="RefSeq" id="WP_168486448.1">
    <property type="nucleotide sequence ID" value="NZ_JAAZSQ010000009.1"/>
</dbReference>
<evidence type="ECO:0000313" key="3">
    <source>
        <dbReference type="EMBL" id="NKX55122.1"/>
    </source>
</evidence>
<dbReference type="PANTHER" id="PTHR33542:SF5">
    <property type="entry name" value="FERROCHELATASE CHE1"/>
    <property type="match status" value="1"/>
</dbReference>
<name>A0A7X6HDG3_9MICC</name>
<proteinExistence type="predicted"/>
<gene>
    <name evidence="3" type="ORF">HGG74_11325</name>
</gene>
<organism evidence="3 4">
    <name type="scientific">Arthrobacter mobilis</name>
    <dbReference type="NCBI Taxonomy" id="2724944"/>
    <lineage>
        <taxon>Bacteria</taxon>
        <taxon>Bacillati</taxon>
        <taxon>Actinomycetota</taxon>
        <taxon>Actinomycetes</taxon>
        <taxon>Micrococcales</taxon>
        <taxon>Micrococcaceae</taxon>
        <taxon>Arthrobacter</taxon>
    </lineage>
</organism>
<sequence length="237" mass="24307">MSRTGSPLHVVACAHGTDDPAGRALIDGLRLDVGAAAAARGLNVLIHEAYVDVQQPALDDVVAGLPPGEPAVVVPLLLSTGFHTRVDIRRAVEARPGTVAAEAIGPDRRLASVLAGRLADAGLGEGDHVVVASAGTRVARGVEEVRQTARWLAEEIGRPVTVGFGAAAQPPVPAAVEAARSLPGCRRVLIASYLLAPGYFHSVLTRAGADAVTAPLLPSPAIAECVTDRLLDATKMT</sequence>
<dbReference type="Gene3D" id="3.40.50.1400">
    <property type="match status" value="2"/>
</dbReference>